<evidence type="ECO:0000313" key="9">
    <source>
        <dbReference type="Proteomes" id="UP000486847"/>
    </source>
</evidence>
<evidence type="ECO:0000256" key="7">
    <source>
        <dbReference type="RuleBase" id="RU003918"/>
    </source>
</evidence>
<keyword evidence="3" id="KW-0732">Signal</keyword>
<keyword evidence="6" id="KW-0393">Immunoglobulin domain</keyword>
<evidence type="ECO:0000313" key="8">
    <source>
        <dbReference type="EMBL" id="MTE92435.1"/>
    </source>
</evidence>
<dbReference type="PANTHER" id="PTHR30251">
    <property type="entry name" value="PILUS ASSEMBLY CHAPERONE"/>
    <property type="match status" value="1"/>
</dbReference>
<comment type="similarity">
    <text evidence="2 7">Belongs to the periplasmic pilus chaperone family.</text>
</comment>
<dbReference type="InterPro" id="IPR001829">
    <property type="entry name" value="Pili_assmbl_chaperone_bac"/>
</dbReference>
<dbReference type="GO" id="GO:0030288">
    <property type="term" value="C:outer membrane-bounded periplasmic space"/>
    <property type="evidence" value="ECO:0007669"/>
    <property type="project" value="InterPro"/>
</dbReference>
<evidence type="ECO:0000256" key="1">
    <source>
        <dbReference type="ARBA" id="ARBA00004418"/>
    </source>
</evidence>
<organism evidence="8 9">
    <name type="scientific">Escherichia coli</name>
    <dbReference type="NCBI Taxonomy" id="562"/>
    <lineage>
        <taxon>Bacteria</taxon>
        <taxon>Pseudomonadati</taxon>
        <taxon>Pseudomonadota</taxon>
        <taxon>Gammaproteobacteria</taxon>
        <taxon>Enterobacterales</taxon>
        <taxon>Enterobacteriaceae</taxon>
        <taxon>Escherichia</taxon>
    </lineage>
</organism>
<dbReference type="Proteomes" id="UP000486847">
    <property type="component" value="Unassembled WGS sequence"/>
</dbReference>
<dbReference type="AlphaFoldDB" id="A0A3W4JQ85"/>
<keyword evidence="5 7" id="KW-0143">Chaperone</keyword>
<dbReference type="SUPFAM" id="SSF49354">
    <property type="entry name" value="PapD-like"/>
    <property type="match status" value="1"/>
</dbReference>
<dbReference type="InterPro" id="IPR013783">
    <property type="entry name" value="Ig-like_fold"/>
</dbReference>
<dbReference type="EMBL" id="WCEW01000078">
    <property type="protein sequence ID" value="MTE92435.1"/>
    <property type="molecule type" value="Genomic_DNA"/>
</dbReference>
<comment type="caution">
    <text evidence="8">The sequence shown here is derived from an EMBL/GenBank/DDBJ whole genome shotgun (WGS) entry which is preliminary data.</text>
</comment>
<dbReference type="InterPro" id="IPR016147">
    <property type="entry name" value="Pili_assmbl_chaperone_N"/>
</dbReference>
<name>A0A3W4JQ85_ECOLX</name>
<evidence type="ECO:0000256" key="6">
    <source>
        <dbReference type="ARBA" id="ARBA00023319"/>
    </source>
</evidence>
<proteinExistence type="inferred from homology"/>
<dbReference type="GO" id="GO:0071555">
    <property type="term" value="P:cell wall organization"/>
    <property type="evidence" value="ECO:0007669"/>
    <property type="project" value="InterPro"/>
</dbReference>
<dbReference type="PANTHER" id="PTHR30251:SF9">
    <property type="entry name" value="CHAPERONE PROTEIN CAF1M"/>
    <property type="match status" value="1"/>
</dbReference>
<dbReference type="InterPro" id="IPR018046">
    <property type="entry name" value="Pili_assmbl_chaperone_CS"/>
</dbReference>
<dbReference type="PRINTS" id="PR00969">
    <property type="entry name" value="CHAPERONPILI"/>
</dbReference>
<dbReference type="Pfam" id="PF02753">
    <property type="entry name" value="PapD_C"/>
    <property type="match status" value="1"/>
</dbReference>
<evidence type="ECO:0000256" key="4">
    <source>
        <dbReference type="ARBA" id="ARBA00022764"/>
    </source>
</evidence>
<keyword evidence="4" id="KW-0574">Periplasm</keyword>
<accession>A0A3W4JQ85</accession>
<gene>
    <name evidence="8" type="primary">aggD</name>
    <name evidence="8" type="ORF">F9B07_27445</name>
</gene>
<dbReference type="InterPro" id="IPR016148">
    <property type="entry name" value="Pili_assmbl_chaperone_C"/>
</dbReference>
<sequence length="252" mass="28078">MKIRRIVSTIAIALSVFTFAHAQSFENVENNAKVFSLHLGATRMIYNPNSSGETLAVINEHNYPILVQANVLSEDQKNIAPFIITPPLFRLDALQSSRLRIVKTEGAFPIDRESLQWICVKAIPPKYEDKWAKEEVSGKKSDKATMNIQVSVSSCIKLFVRPADVKGQPDDVAGKIKWQKVGNKLKGVNPTPFYMDIAELSVGEKEITETHYIAPFSSYEYPMPVNGGGDVRWKVVTDYGGISKTFETGLNI</sequence>
<dbReference type="PROSITE" id="PS00635">
    <property type="entry name" value="PILI_CHAPERONE"/>
    <property type="match status" value="1"/>
</dbReference>
<dbReference type="Pfam" id="PF00345">
    <property type="entry name" value="PapD_N"/>
    <property type="match status" value="1"/>
</dbReference>
<protein>
    <submittedName>
        <fullName evidence="8">Aggregative adherence fimbria I chaperone AggD</fullName>
    </submittedName>
</protein>
<dbReference type="InterPro" id="IPR008962">
    <property type="entry name" value="PapD-like_sf"/>
</dbReference>
<dbReference type="InterPro" id="IPR036316">
    <property type="entry name" value="Pili_assmbl_chap_C_dom_sf"/>
</dbReference>
<dbReference type="RefSeq" id="WP_089643025.1">
    <property type="nucleotide sequence ID" value="NZ_CAJSGT010000038.1"/>
</dbReference>
<dbReference type="SUPFAM" id="SSF49584">
    <property type="entry name" value="Periplasmic chaperone C-domain"/>
    <property type="match status" value="1"/>
</dbReference>
<comment type="subcellular location">
    <subcellularLocation>
        <location evidence="1 7">Periplasm</location>
    </subcellularLocation>
</comment>
<evidence type="ECO:0000256" key="5">
    <source>
        <dbReference type="ARBA" id="ARBA00023186"/>
    </source>
</evidence>
<reference evidence="8 9" key="1">
    <citation type="submission" date="2019-10" db="EMBL/GenBank/DDBJ databases">
        <title>Comparative genomic analysis of antimicrobial resistant Escherichia coli of diverse origin.</title>
        <authorList>
            <person name="Ghatak S."/>
            <person name="Milton A.P."/>
            <person name="Rhetso K."/>
            <person name="Purkait D."/>
            <person name="Das S."/>
            <person name="Puro K.-U."/>
            <person name="Shakuntala I."/>
            <person name="Sen A."/>
            <person name="Sanjukta R."/>
            <person name="Priya G.B."/>
            <person name="Mawlong M."/>
            <person name="Lyngdoh V."/>
            <person name="Rynghang J."/>
            <person name="Mawphlang B.L."/>
        </authorList>
    </citation>
    <scope>NUCLEOTIDE SEQUENCE [LARGE SCALE GENOMIC DNA]</scope>
    <source>
        <strain evidence="8 9">SE161</strain>
    </source>
</reference>
<dbReference type="InterPro" id="IPR050643">
    <property type="entry name" value="Periplasmic_pilus_chap"/>
</dbReference>
<evidence type="ECO:0000256" key="2">
    <source>
        <dbReference type="ARBA" id="ARBA00007399"/>
    </source>
</evidence>
<evidence type="ECO:0000256" key="3">
    <source>
        <dbReference type="ARBA" id="ARBA00022729"/>
    </source>
</evidence>
<dbReference type="Gene3D" id="2.60.40.10">
    <property type="entry name" value="Immunoglobulins"/>
    <property type="match status" value="2"/>
</dbReference>